<dbReference type="AlphaFoldDB" id="A0A1S0U3Z4"/>
<name>A0A1S0U3Z4_LOALO</name>
<reference evidence="1" key="1">
    <citation type="submission" date="2012-04" db="EMBL/GenBank/DDBJ databases">
        <title>The Genome Sequence of Loa loa.</title>
        <authorList>
            <consortium name="The Broad Institute Genome Sequencing Platform"/>
            <consortium name="Broad Institute Genome Sequencing Center for Infectious Disease"/>
            <person name="Nutman T.B."/>
            <person name="Fink D.L."/>
            <person name="Russ C."/>
            <person name="Young S."/>
            <person name="Zeng Q."/>
            <person name="Gargeya S."/>
            <person name="Alvarado L."/>
            <person name="Berlin A."/>
            <person name="Chapman S.B."/>
            <person name="Chen Z."/>
            <person name="Freedman E."/>
            <person name="Gellesch M."/>
            <person name="Goldberg J."/>
            <person name="Griggs A."/>
            <person name="Gujja S."/>
            <person name="Heilman E.R."/>
            <person name="Heiman D."/>
            <person name="Howarth C."/>
            <person name="Mehta T."/>
            <person name="Neiman D."/>
            <person name="Pearson M."/>
            <person name="Roberts A."/>
            <person name="Saif S."/>
            <person name="Shea T."/>
            <person name="Shenoy N."/>
            <person name="Sisk P."/>
            <person name="Stolte C."/>
            <person name="Sykes S."/>
            <person name="White J."/>
            <person name="Yandava C."/>
            <person name="Haas B."/>
            <person name="Henn M.R."/>
            <person name="Nusbaum C."/>
            <person name="Birren B."/>
        </authorList>
    </citation>
    <scope>NUCLEOTIDE SEQUENCE [LARGE SCALE GENOMIC DNA]</scope>
</reference>
<accession>A0A1S0U3Z4</accession>
<dbReference type="RefSeq" id="XP_003139099.1">
    <property type="nucleotide sequence ID" value="XM_003139051.1"/>
</dbReference>
<sequence length="126" mass="14457">MNSNHQHSNGSKSETKDNKKNVLTIIKRYPQILNVLKDRITKQMCSAKCPVKEHHNEDIDRINLGVLTQFPSIIDLFSQGGSSNMKSNCFPSEMNALLLLVDYRVLRIDHFQQRLPLSAKVIKMLH</sequence>
<proteinExistence type="predicted"/>
<evidence type="ECO:0000313" key="1">
    <source>
        <dbReference type="EMBL" id="EFO24969.1"/>
    </source>
</evidence>
<organism evidence="1">
    <name type="scientific">Loa loa</name>
    <name type="common">Eye worm</name>
    <name type="synonym">Filaria loa</name>
    <dbReference type="NCBI Taxonomy" id="7209"/>
    <lineage>
        <taxon>Eukaryota</taxon>
        <taxon>Metazoa</taxon>
        <taxon>Ecdysozoa</taxon>
        <taxon>Nematoda</taxon>
        <taxon>Chromadorea</taxon>
        <taxon>Rhabditida</taxon>
        <taxon>Spirurina</taxon>
        <taxon>Spiruromorpha</taxon>
        <taxon>Filarioidea</taxon>
        <taxon>Onchocercidae</taxon>
        <taxon>Loa</taxon>
    </lineage>
</organism>
<dbReference type="GeneID" id="9940903"/>
<dbReference type="EMBL" id="JH712081">
    <property type="protein sequence ID" value="EFO24969.1"/>
    <property type="molecule type" value="Genomic_DNA"/>
</dbReference>
<dbReference type="KEGG" id="loa:LOAG_03514"/>
<dbReference type="InParanoid" id="A0A1S0U3Z4"/>
<gene>
    <name evidence="1" type="ORF">LOAG_03514</name>
</gene>
<dbReference type="CTD" id="9940903"/>
<protein>
    <submittedName>
        <fullName evidence="1">Uncharacterized protein</fullName>
    </submittedName>
</protein>